<evidence type="ECO:0000256" key="5">
    <source>
        <dbReference type="ARBA" id="ARBA00023274"/>
    </source>
</evidence>
<dbReference type="GO" id="GO:0005739">
    <property type="term" value="C:mitochondrion"/>
    <property type="evidence" value="ECO:0007669"/>
    <property type="project" value="UniProtKB-SubCell"/>
</dbReference>
<evidence type="ECO:0000256" key="6">
    <source>
        <dbReference type="ARBA" id="ARBA00035132"/>
    </source>
</evidence>
<keyword evidence="3" id="KW-0689">Ribosomal protein</keyword>
<sequence length="501" mass="56150">MKRRKPIPLSFPSCCILPLPSLKLPNPTNFGWGSKQLRMTGFDMDALSRSVKCLGKPEERMATNSLKSMIAAAVSKGVTEARARIFGHILNPTGQRSTHKLLRKKLIGDKVAQWYPYDIKKDDPLVMARLEQERLSKLEMLKRRGKGPPKKGQGRRAAKRNKLWASFLTIPNLSKASGPRDPMRKMFVAIDKLGSHGTNGTPQTFGFLCIGRSNAIPKVPRNQTGTVTTSATAIIVKTKSVLTDNKLARTSKLEKKAMQPLVMAIRSVALMDKSKPRGNHVSSSNVSRIPSLPERPNQKNSSHPLQSTKSHQILGPFHSDPLKSNRVSCVWAYISIFLHHTKRQCHQTIYHSDNRHRSQQSQRITTVLIAEAIQFRYEVFLVLVIAIVAAIANTPTAIGSRRLYPSLRFVWISKDLSGRSRSEVKSPGNWDFNSELCIAKNREHRRNAGSYIRKNNGWSSMFISFLACENKNSCTNYSTKSKPSKIPPSKATFHFILASFS</sequence>
<accession>A0A9I9CEI3</accession>
<organism evidence="8">
    <name type="scientific">Cucumis melo</name>
    <name type="common">Muskmelon</name>
    <dbReference type="NCBI Taxonomy" id="3656"/>
    <lineage>
        <taxon>Eukaryota</taxon>
        <taxon>Viridiplantae</taxon>
        <taxon>Streptophyta</taxon>
        <taxon>Embryophyta</taxon>
        <taxon>Tracheophyta</taxon>
        <taxon>Spermatophyta</taxon>
        <taxon>Magnoliopsida</taxon>
        <taxon>eudicotyledons</taxon>
        <taxon>Gunneridae</taxon>
        <taxon>Pentapetalae</taxon>
        <taxon>rosids</taxon>
        <taxon>fabids</taxon>
        <taxon>Cucurbitales</taxon>
        <taxon>Cucurbitaceae</taxon>
        <taxon>Benincaseae</taxon>
        <taxon>Cucumis</taxon>
    </lineage>
</organism>
<dbReference type="Gramene" id="MELO3C002397.2.1">
    <property type="protein sequence ID" value="MELO3C002397.2.1"/>
    <property type="gene ID" value="MELO3C002397.2"/>
</dbReference>
<dbReference type="GO" id="GO:1990904">
    <property type="term" value="C:ribonucleoprotein complex"/>
    <property type="evidence" value="ECO:0007669"/>
    <property type="project" value="UniProtKB-KW"/>
</dbReference>
<dbReference type="AlphaFoldDB" id="A0A9I9CEI3"/>
<name>A0A9I9CEI3_CUCME</name>
<dbReference type="Pfam" id="PF08293">
    <property type="entry name" value="MRP-S33"/>
    <property type="match status" value="1"/>
</dbReference>
<keyword evidence="5" id="KW-0687">Ribonucleoprotein</keyword>
<evidence type="ECO:0000256" key="7">
    <source>
        <dbReference type="SAM" id="MobiDB-lite"/>
    </source>
</evidence>
<dbReference type="EnsemblPlants" id="MELO3C002397.2.1">
    <property type="protein sequence ID" value="MELO3C002397.2.1"/>
    <property type="gene ID" value="MELO3C002397.2"/>
</dbReference>
<proteinExistence type="inferred from homology"/>
<protein>
    <recommendedName>
        <fullName evidence="6">Small ribosomal subunit protein mS33</fullName>
    </recommendedName>
</protein>
<dbReference type="PANTHER" id="PTHR13362:SF2">
    <property type="entry name" value="SMALL RIBOSOMAL SUBUNIT PROTEIN MS33"/>
    <property type="match status" value="1"/>
</dbReference>
<evidence type="ECO:0000256" key="4">
    <source>
        <dbReference type="ARBA" id="ARBA00023128"/>
    </source>
</evidence>
<feature type="compositionally biased region" description="Polar residues" evidence="7">
    <location>
        <begin position="298"/>
        <end position="311"/>
    </location>
</feature>
<dbReference type="GO" id="GO:0005840">
    <property type="term" value="C:ribosome"/>
    <property type="evidence" value="ECO:0007669"/>
    <property type="project" value="UniProtKB-KW"/>
</dbReference>
<reference evidence="8" key="1">
    <citation type="submission" date="2023-03" db="UniProtKB">
        <authorList>
            <consortium name="EnsemblPlants"/>
        </authorList>
    </citation>
    <scope>IDENTIFICATION</scope>
</reference>
<comment type="similarity">
    <text evidence="2">Belongs to the mitochondrion-specific ribosomal protein mS33 family.</text>
</comment>
<comment type="subcellular location">
    <subcellularLocation>
        <location evidence="1">Mitochondrion</location>
    </subcellularLocation>
</comment>
<evidence type="ECO:0000256" key="2">
    <source>
        <dbReference type="ARBA" id="ARBA00008970"/>
    </source>
</evidence>
<dbReference type="PANTHER" id="PTHR13362">
    <property type="entry name" value="MITOCHONDRIAL RIBOSOMAL PROTEIN S33"/>
    <property type="match status" value="1"/>
</dbReference>
<evidence type="ECO:0000313" key="8">
    <source>
        <dbReference type="EnsemblPlants" id="MELO3C002397.2.1"/>
    </source>
</evidence>
<feature type="region of interest" description="Disordered" evidence="7">
    <location>
        <begin position="273"/>
        <end position="316"/>
    </location>
</feature>
<evidence type="ECO:0000256" key="1">
    <source>
        <dbReference type="ARBA" id="ARBA00004173"/>
    </source>
</evidence>
<keyword evidence="4" id="KW-0496">Mitochondrion</keyword>
<evidence type="ECO:0000256" key="3">
    <source>
        <dbReference type="ARBA" id="ARBA00022980"/>
    </source>
</evidence>
<dbReference type="InterPro" id="IPR013219">
    <property type="entry name" value="Ribosomal_mS33"/>
</dbReference>